<dbReference type="SUPFAM" id="SSF51126">
    <property type="entry name" value="Pectin lyase-like"/>
    <property type="match status" value="1"/>
</dbReference>
<dbReference type="InterPro" id="IPR011050">
    <property type="entry name" value="Pectin_lyase_fold/virulence"/>
</dbReference>
<evidence type="ECO:0000256" key="1">
    <source>
        <dbReference type="ARBA" id="ARBA00004613"/>
    </source>
</evidence>
<evidence type="ECO:0000313" key="13">
    <source>
        <dbReference type="Proteomes" id="UP001291926"/>
    </source>
</evidence>
<evidence type="ECO:0000256" key="2">
    <source>
        <dbReference type="ARBA" id="ARBA00005184"/>
    </source>
</evidence>
<dbReference type="PROSITE" id="PS00503">
    <property type="entry name" value="PECTINESTERASE_2"/>
    <property type="match status" value="1"/>
</dbReference>
<accession>A0ABR0CJG4</accession>
<evidence type="ECO:0000256" key="9">
    <source>
        <dbReference type="PROSITE-ProRule" id="PRU10040"/>
    </source>
</evidence>
<proteinExistence type="predicted"/>
<gene>
    <name evidence="12" type="ORF">RD792_015806</name>
</gene>
<name>A0ABR0CJG4_9LAMI</name>
<keyword evidence="5 10" id="KW-0378">Hydrolase</keyword>
<dbReference type="InterPro" id="IPR012334">
    <property type="entry name" value="Pectin_lyas_fold"/>
</dbReference>
<protein>
    <recommendedName>
        <fullName evidence="3 10">Pectinesterase</fullName>
        <ecNumber evidence="3 10">3.1.1.11</ecNumber>
    </recommendedName>
</protein>
<dbReference type="Gene3D" id="2.160.20.10">
    <property type="entry name" value="Single-stranded right-handed beta-helix, Pectin lyase-like"/>
    <property type="match status" value="1"/>
</dbReference>
<sequence length="223" mass="25334">MFITFENSAGDGSSDSQAVAVLSISDQSAFYRCTFLSYQDTLYAKNGAQFYRECNIYGTVDFIFGVARAVFQSCNLYSRLPRSSPFIAQKREEGIQSGFVIQNCTLTVAPGIEKQKSAFEAYLGRPWSNYSTVVVMESFLDSIIKPEGWLSWEGRNTDTLTYREFMNRGPGAATDGRVNWKGFKVVTDPNELRNFTVGQFINDKDWLRNTHIPYDSGYIYVYE</sequence>
<dbReference type="EC" id="3.1.1.11" evidence="3 10"/>
<feature type="active site" evidence="9">
    <location>
        <position position="61"/>
    </location>
</feature>
<organism evidence="12 13">
    <name type="scientific">Penstemon davidsonii</name>
    <dbReference type="NCBI Taxonomy" id="160366"/>
    <lineage>
        <taxon>Eukaryota</taxon>
        <taxon>Viridiplantae</taxon>
        <taxon>Streptophyta</taxon>
        <taxon>Embryophyta</taxon>
        <taxon>Tracheophyta</taxon>
        <taxon>Spermatophyta</taxon>
        <taxon>Magnoliopsida</taxon>
        <taxon>eudicotyledons</taxon>
        <taxon>Gunneridae</taxon>
        <taxon>Pentapetalae</taxon>
        <taxon>asterids</taxon>
        <taxon>lamiids</taxon>
        <taxon>Lamiales</taxon>
        <taxon>Plantaginaceae</taxon>
        <taxon>Cheloneae</taxon>
        <taxon>Penstemon</taxon>
    </lineage>
</organism>
<evidence type="ECO:0000256" key="5">
    <source>
        <dbReference type="ARBA" id="ARBA00022801"/>
    </source>
</evidence>
<evidence type="ECO:0000259" key="11">
    <source>
        <dbReference type="Pfam" id="PF01095"/>
    </source>
</evidence>
<dbReference type="InterPro" id="IPR000070">
    <property type="entry name" value="Pectinesterase_cat"/>
</dbReference>
<keyword evidence="6 10" id="KW-0063">Aspartyl esterase</keyword>
<evidence type="ECO:0000256" key="7">
    <source>
        <dbReference type="ARBA" id="ARBA00023316"/>
    </source>
</evidence>
<keyword evidence="7" id="KW-0961">Cell wall biogenesis/degradation</keyword>
<evidence type="ECO:0000313" key="12">
    <source>
        <dbReference type="EMBL" id="KAK4476646.1"/>
    </source>
</evidence>
<dbReference type="PANTHER" id="PTHR31707">
    <property type="entry name" value="PECTINESTERASE"/>
    <property type="match status" value="1"/>
</dbReference>
<dbReference type="InterPro" id="IPR033131">
    <property type="entry name" value="Pectinesterase_Asp_AS"/>
</dbReference>
<reference evidence="12 13" key="1">
    <citation type="journal article" date="2023" name="bioRxiv">
        <title>Genome report: Whole genome sequence and annotation of Penstemon davidsonii.</title>
        <authorList>
            <person name="Ostevik K.L."/>
            <person name="Alabady M."/>
            <person name="Zhang M."/>
            <person name="Rausher M.D."/>
        </authorList>
    </citation>
    <scope>NUCLEOTIDE SEQUENCE [LARGE SCALE GENOMIC DNA]</scope>
    <source>
        <strain evidence="12">DNT005</strain>
        <tissue evidence="12">Whole leaf</tissue>
    </source>
</reference>
<evidence type="ECO:0000256" key="8">
    <source>
        <dbReference type="ARBA" id="ARBA00047928"/>
    </source>
</evidence>
<dbReference type="Pfam" id="PF01095">
    <property type="entry name" value="Pectinesterase"/>
    <property type="match status" value="1"/>
</dbReference>
<evidence type="ECO:0000256" key="6">
    <source>
        <dbReference type="ARBA" id="ARBA00023085"/>
    </source>
</evidence>
<dbReference type="EMBL" id="JAYDYQ010002688">
    <property type="protein sequence ID" value="KAK4476646.1"/>
    <property type="molecule type" value="Genomic_DNA"/>
</dbReference>
<evidence type="ECO:0000256" key="3">
    <source>
        <dbReference type="ARBA" id="ARBA00013229"/>
    </source>
</evidence>
<dbReference type="Proteomes" id="UP001291926">
    <property type="component" value="Unassembled WGS sequence"/>
</dbReference>
<keyword evidence="4" id="KW-0964">Secreted</keyword>
<comment type="caution">
    <text evidence="12">The sequence shown here is derived from an EMBL/GenBank/DDBJ whole genome shotgun (WGS) entry which is preliminary data.</text>
</comment>
<comment type="subcellular location">
    <subcellularLocation>
        <location evidence="1">Secreted</location>
    </subcellularLocation>
</comment>
<comment type="catalytic activity">
    <reaction evidence="8 10">
        <text>[(1-&gt;4)-alpha-D-galacturonosyl methyl ester](n) + n H2O = [(1-&gt;4)-alpha-D-galacturonosyl](n) + n methanol + n H(+)</text>
        <dbReference type="Rhea" id="RHEA:22380"/>
        <dbReference type="Rhea" id="RHEA-COMP:14570"/>
        <dbReference type="Rhea" id="RHEA-COMP:14573"/>
        <dbReference type="ChEBI" id="CHEBI:15377"/>
        <dbReference type="ChEBI" id="CHEBI:15378"/>
        <dbReference type="ChEBI" id="CHEBI:17790"/>
        <dbReference type="ChEBI" id="CHEBI:140522"/>
        <dbReference type="ChEBI" id="CHEBI:140523"/>
        <dbReference type="EC" id="3.1.1.11"/>
    </reaction>
</comment>
<feature type="domain" description="Pectinesterase catalytic" evidence="11">
    <location>
        <begin position="3"/>
        <end position="203"/>
    </location>
</feature>
<evidence type="ECO:0000256" key="4">
    <source>
        <dbReference type="ARBA" id="ARBA00022525"/>
    </source>
</evidence>
<evidence type="ECO:0000256" key="10">
    <source>
        <dbReference type="RuleBase" id="RU000589"/>
    </source>
</evidence>
<keyword evidence="13" id="KW-1185">Reference proteome</keyword>
<comment type="pathway">
    <text evidence="2 10">Glycan metabolism; pectin degradation; 2-dehydro-3-deoxy-D-gluconate from pectin: step 1/5.</text>
</comment>